<dbReference type="GO" id="GO:0020037">
    <property type="term" value="F:heme binding"/>
    <property type="evidence" value="ECO:0007669"/>
    <property type="project" value="InterPro"/>
</dbReference>
<feature type="binding site" description="axial binding residue" evidence="7">
    <location>
        <position position="460"/>
    </location>
    <ligand>
        <name>heme b</name>
        <dbReference type="ChEBI" id="CHEBI:60344"/>
    </ligand>
    <ligandPart>
        <name>Fe</name>
        <dbReference type="ChEBI" id="CHEBI:18248"/>
    </ligandPart>
</feature>
<dbReference type="EMBL" id="JAQGDS010000007">
    <property type="protein sequence ID" value="KAJ6259387.1"/>
    <property type="molecule type" value="Genomic_DNA"/>
</dbReference>
<dbReference type="InterPro" id="IPR010255">
    <property type="entry name" value="Haem_peroxidase_sf"/>
</dbReference>
<evidence type="ECO:0000256" key="3">
    <source>
        <dbReference type="ARBA" id="ARBA00022723"/>
    </source>
</evidence>
<dbReference type="GO" id="GO:0016705">
    <property type="term" value="F:oxidoreductase activity, acting on paired donors, with incorporation or reduction of molecular oxygen"/>
    <property type="evidence" value="ECO:0007669"/>
    <property type="project" value="InterPro"/>
</dbReference>
<comment type="caution">
    <text evidence="9">The sequence shown here is derived from an EMBL/GenBank/DDBJ whole genome shotgun (WGS) entry which is preliminary data.</text>
</comment>
<dbReference type="GO" id="GO:0004601">
    <property type="term" value="F:peroxidase activity"/>
    <property type="evidence" value="ECO:0007669"/>
    <property type="project" value="InterPro"/>
</dbReference>
<dbReference type="InterPro" id="IPR050783">
    <property type="entry name" value="Oxylipin_biosynth_metab"/>
</dbReference>
<evidence type="ECO:0000256" key="2">
    <source>
        <dbReference type="ARBA" id="ARBA00022617"/>
    </source>
</evidence>
<dbReference type="GO" id="GO:0004497">
    <property type="term" value="F:monooxygenase activity"/>
    <property type="evidence" value="ECO:0007669"/>
    <property type="project" value="InterPro"/>
</dbReference>
<proteinExistence type="predicted"/>
<evidence type="ECO:0000256" key="4">
    <source>
        <dbReference type="ARBA" id="ARBA00022964"/>
    </source>
</evidence>
<keyword evidence="2 7" id="KW-0349">Heme</keyword>
<dbReference type="InterPro" id="IPR001128">
    <property type="entry name" value="Cyt_P450"/>
</dbReference>
<dbReference type="InterPro" id="IPR019791">
    <property type="entry name" value="Haem_peroxidase_animal"/>
</dbReference>
<dbReference type="InterPro" id="IPR034812">
    <property type="entry name" value="Ppo-like_N"/>
</dbReference>
<dbReference type="SUPFAM" id="SSF48113">
    <property type="entry name" value="Heme-dependent peroxidases"/>
    <property type="match status" value="1"/>
</dbReference>
<evidence type="ECO:0000256" key="1">
    <source>
        <dbReference type="ARBA" id="ARBA00011881"/>
    </source>
</evidence>
<feature type="region of interest" description="Disordered" evidence="8">
    <location>
        <begin position="106"/>
        <end position="129"/>
    </location>
</feature>
<keyword evidence="4" id="KW-0223">Dioxygenase</keyword>
<evidence type="ECO:0000256" key="7">
    <source>
        <dbReference type="PIRSR" id="PIRSR619791-2"/>
    </source>
</evidence>
<dbReference type="Gene3D" id="1.10.640.10">
    <property type="entry name" value="Haem peroxidase domain superfamily, animal type"/>
    <property type="match status" value="1"/>
</dbReference>
<dbReference type="InterPro" id="IPR037120">
    <property type="entry name" value="Haem_peroxidase_sf_animal"/>
</dbReference>
<dbReference type="GO" id="GO:0005506">
    <property type="term" value="F:iron ion binding"/>
    <property type="evidence" value="ECO:0007669"/>
    <property type="project" value="InterPro"/>
</dbReference>
<keyword evidence="3 7" id="KW-0479">Metal-binding</keyword>
<dbReference type="Pfam" id="PF03098">
    <property type="entry name" value="An_peroxidase"/>
    <property type="match status" value="2"/>
</dbReference>
<dbReference type="GO" id="GO:0006979">
    <property type="term" value="P:response to oxidative stress"/>
    <property type="evidence" value="ECO:0007669"/>
    <property type="project" value="InterPro"/>
</dbReference>
<sequence length="1156" mass="127300">MSALHRLANQERTVWNARHGAIPLHTMPDECNVQIPACAAQISLMVVLLWGASGVEAAGDRPSHFHFEWPAVAASAEEPLPLLLLHSLQLRDRSMAPQFKSLFQSIKRKPNKSRGERPSSFANGTPTEEKTSILHDLTHLNLKETATVAQAITTLASGEPLDDKKLLLENGVSMLQGFAPNSGLSQKISDGFISMLWHDLPHPYPTMAGPATRYRSHDGSGNVPWNPEMGKAGSPYARNVPPMKPKGPNLPDVESVYEAILKREGPFRKHPSGLNRMFFSFATVVIHECFQTSRKDPFINETSSYVDLSTLYGNTEKEQKRVRTYANGRIHPDSIASERIMMMPPGVVAVMVMFSRNHNRIASNLLSINEDGKYRPWDSLDDDGKKWQDEDIFQLTRNINVGFFASCVLGDYVAAILNTPRANSEWSLNLGKEIKESGKRVERGVGNLVSVEFAVLYHWHAALSAADDKWMEELIRREFPDLKDLEDMTVEMFHQVMKSYGHKLMTTPPHLWTFGGLQRQANGSFKDTDIAEIIKSCIEEPAHEFGAHGTPVSLKIVDIMGQLQARNVFNVCTLNEFRRYLNLKEYDTFEDWNPDKEVARRAELLYGHIDNMELYPGLMAECTKPAMPGSGVCPGQSTGRGILDDAVSLVRGDRFLSYDFNSNTLTNWGASLLSERAPGAYGGVLPVVIMNALPSDFTGTSPYSLLPFYTPEAVQGILKGNKVLEKYSLQRPGTAMGIVSVQSHAAVKQVLTDRGTFKIVHPTAVGGSKNGHDYLSSWDDVSAHNGAESPIHTALVEDAFEKNVTSFFSAKLKELIDNNTLSFKKGRKSIDIVRDVTNVAPIFWVADRFAVPLKTADQPRGVLTPFEAFGAFLGVFLYQNCNFIPTIEWAMRESAVEAAGVLKQVFETHLKTQKGIAETVVDWLAKGSAFQVGPHADRLYHALNDSKQPIVESSDDCLNMGAPIVATLTQQAALLIDLYLSPGHEQSKERLIQLANADAASSEKELRGFVYEGIRLTGAVLGLPRVASKDVTIDDGARGPITIRSGQTVLAATSRAGLDASIFPEPEQVNPHRAVADYACLGYGLHSCFGAKLIGASLAATLRAVFRLKNVHKAAGKLGNFTTVEHDVAGLKMKFYLDDNAKESPVPTSLTLEYDA</sequence>
<keyword evidence="5" id="KW-0560">Oxidoreductase</keyword>
<dbReference type="Proteomes" id="UP001221413">
    <property type="component" value="Unassembled WGS sequence"/>
</dbReference>
<dbReference type="PANTHER" id="PTHR11903">
    <property type="entry name" value="PROSTAGLANDIN G/H SYNTHASE"/>
    <property type="match status" value="1"/>
</dbReference>
<dbReference type="AlphaFoldDB" id="A0AAD6NIH2"/>
<dbReference type="PANTHER" id="PTHR11903:SF37">
    <property type="entry name" value="PSI-PRODUCING OXYGENASE A"/>
    <property type="match status" value="1"/>
</dbReference>
<dbReference type="CDD" id="cd09817">
    <property type="entry name" value="linoleate_diol_synthase_like"/>
    <property type="match status" value="1"/>
</dbReference>
<dbReference type="InterPro" id="IPR036396">
    <property type="entry name" value="Cyt_P450_sf"/>
</dbReference>
<dbReference type="GO" id="GO:0051213">
    <property type="term" value="F:dioxygenase activity"/>
    <property type="evidence" value="ECO:0007669"/>
    <property type="project" value="UniProtKB-KW"/>
</dbReference>
<dbReference type="Gene3D" id="1.10.630.10">
    <property type="entry name" value="Cytochrome P450"/>
    <property type="match status" value="1"/>
</dbReference>
<keyword evidence="10" id="KW-1185">Reference proteome</keyword>
<gene>
    <name evidence="9" type="ORF">Dda_6288</name>
</gene>
<evidence type="ECO:0000256" key="5">
    <source>
        <dbReference type="ARBA" id="ARBA00023002"/>
    </source>
</evidence>
<dbReference type="PROSITE" id="PS50292">
    <property type="entry name" value="PEROXIDASE_3"/>
    <property type="match status" value="1"/>
</dbReference>
<dbReference type="CDD" id="cd20612">
    <property type="entry name" value="CYP_LDS-like_C"/>
    <property type="match status" value="1"/>
</dbReference>
<evidence type="ECO:0000256" key="8">
    <source>
        <dbReference type="SAM" id="MobiDB-lite"/>
    </source>
</evidence>
<dbReference type="Pfam" id="PF00067">
    <property type="entry name" value="p450"/>
    <property type="match status" value="1"/>
</dbReference>
<evidence type="ECO:0000313" key="9">
    <source>
        <dbReference type="EMBL" id="KAJ6259387.1"/>
    </source>
</evidence>
<accession>A0AAD6NIH2</accession>
<reference evidence="9" key="1">
    <citation type="submission" date="2023-01" db="EMBL/GenBank/DDBJ databases">
        <title>The chitinases involved in constricting ring structure development in the nematode-trapping fungus Drechslerella dactyloides.</title>
        <authorList>
            <person name="Wang R."/>
            <person name="Zhang L."/>
            <person name="Tang P."/>
            <person name="Li S."/>
            <person name="Liang L."/>
        </authorList>
    </citation>
    <scope>NUCLEOTIDE SEQUENCE</scope>
    <source>
        <strain evidence="9">YMF1.00031</strain>
    </source>
</reference>
<organism evidence="9 10">
    <name type="scientific">Drechslerella dactyloides</name>
    <name type="common">Nematode-trapping fungus</name>
    <name type="synonym">Arthrobotrys dactyloides</name>
    <dbReference type="NCBI Taxonomy" id="74499"/>
    <lineage>
        <taxon>Eukaryota</taxon>
        <taxon>Fungi</taxon>
        <taxon>Dikarya</taxon>
        <taxon>Ascomycota</taxon>
        <taxon>Pezizomycotina</taxon>
        <taxon>Orbiliomycetes</taxon>
        <taxon>Orbiliales</taxon>
        <taxon>Orbiliaceae</taxon>
        <taxon>Drechslerella</taxon>
    </lineage>
</organism>
<keyword evidence="6 7" id="KW-0408">Iron</keyword>
<comment type="subunit">
    <text evidence="1">Homotetramer.</text>
</comment>
<name>A0AAD6NIH2_DREDA</name>
<evidence type="ECO:0000256" key="6">
    <source>
        <dbReference type="ARBA" id="ARBA00023004"/>
    </source>
</evidence>
<dbReference type="GO" id="GO:0006631">
    <property type="term" value="P:fatty acid metabolic process"/>
    <property type="evidence" value="ECO:0007669"/>
    <property type="project" value="UniProtKB-ARBA"/>
</dbReference>
<protein>
    <submittedName>
        <fullName evidence="9">Psi-producing oxygenase</fullName>
    </submittedName>
</protein>
<dbReference type="SUPFAM" id="SSF48264">
    <property type="entry name" value="Cytochrome P450"/>
    <property type="match status" value="1"/>
</dbReference>
<evidence type="ECO:0000313" key="10">
    <source>
        <dbReference type="Proteomes" id="UP001221413"/>
    </source>
</evidence>